<evidence type="ECO:0000313" key="2">
    <source>
        <dbReference type="EMBL" id="KAJ1176367.1"/>
    </source>
</evidence>
<comment type="caution">
    <text evidence="2">The sequence shown here is derived from an EMBL/GenBank/DDBJ whole genome shotgun (WGS) entry which is preliminary data.</text>
</comment>
<dbReference type="Proteomes" id="UP001066276">
    <property type="component" value="Chromosome 3_2"/>
</dbReference>
<keyword evidence="3" id="KW-1185">Reference proteome</keyword>
<protein>
    <submittedName>
        <fullName evidence="2">Uncharacterized protein</fullName>
    </submittedName>
</protein>
<dbReference type="AlphaFoldDB" id="A0AAV7TIE4"/>
<reference evidence="2" key="1">
    <citation type="journal article" date="2022" name="bioRxiv">
        <title>Sequencing and chromosome-scale assembly of the giantPleurodeles waltlgenome.</title>
        <authorList>
            <person name="Brown T."/>
            <person name="Elewa A."/>
            <person name="Iarovenko S."/>
            <person name="Subramanian E."/>
            <person name="Araus A.J."/>
            <person name="Petzold A."/>
            <person name="Susuki M."/>
            <person name="Suzuki K.-i.T."/>
            <person name="Hayashi T."/>
            <person name="Toyoda A."/>
            <person name="Oliveira C."/>
            <person name="Osipova E."/>
            <person name="Leigh N.D."/>
            <person name="Simon A."/>
            <person name="Yun M.H."/>
        </authorList>
    </citation>
    <scope>NUCLEOTIDE SEQUENCE</scope>
    <source>
        <strain evidence="2">20211129_DDA</strain>
        <tissue evidence="2">Liver</tissue>
    </source>
</reference>
<name>A0AAV7TIE4_PLEWA</name>
<feature type="region of interest" description="Disordered" evidence="1">
    <location>
        <begin position="1"/>
        <end position="55"/>
    </location>
</feature>
<dbReference type="EMBL" id="JANPWB010000006">
    <property type="protein sequence ID" value="KAJ1176367.1"/>
    <property type="molecule type" value="Genomic_DNA"/>
</dbReference>
<organism evidence="2 3">
    <name type="scientific">Pleurodeles waltl</name>
    <name type="common">Iberian ribbed newt</name>
    <dbReference type="NCBI Taxonomy" id="8319"/>
    <lineage>
        <taxon>Eukaryota</taxon>
        <taxon>Metazoa</taxon>
        <taxon>Chordata</taxon>
        <taxon>Craniata</taxon>
        <taxon>Vertebrata</taxon>
        <taxon>Euteleostomi</taxon>
        <taxon>Amphibia</taxon>
        <taxon>Batrachia</taxon>
        <taxon>Caudata</taxon>
        <taxon>Salamandroidea</taxon>
        <taxon>Salamandridae</taxon>
        <taxon>Pleurodelinae</taxon>
        <taxon>Pleurodeles</taxon>
    </lineage>
</organism>
<feature type="region of interest" description="Disordered" evidence="1">
    <location>
        <begin position="212"/>
        <end position="234"/>
    </location>
</feature>
<accession>A0AAV7TIE4</accession>
<feature type="compositionally biased region" description="Polar residues" evidence="1">
    <location>
        <begin position="213"/>
        <end position="224"/>
    </location>
</feature>
<sequence length="280" mass="29098">MSCIAPGARDTRLPDDSRFSRRQPVRLHTISQPRRVSKVSGGSGPPLACPPLRSPIRQNSRWLRGWAGDVEASPASACGPQSPPGPRTHPVSLLLGPAPHCPTGPLQGARQAARGHLTQFRASPGGPVTLGPHAKEATAGAPGLGSRPCTTEGHRCCMSSGPDQRSFRPRGAVDDTASLQGTSVPVHTGPPRSFFLGRGSGSRSRPLYLSVGPSGSDQATSSVNGAAPGHVTRPPCHHWVGSGLSRTSGPRQISFVRAIRFSAGFGIYQGQPKVCISAGC</sequence>
<feature type="region of interest" description="Disordered" evidence="1">
    <location>
        <begin position="176"/>
        <end position="199"/>
    </location>
</feature>
<proteinExistence type="predicted"/>
<evidence type="ECO:0000313" key="3">
    <source>
        <dbReference type="Proteomes" id="UP001066276"/>
    </source>
</evidence>
<feature type="compositionally biased region" description="Basic and acidic residues" evidence="1">
    <location>
        <begin position="9"/>
        <end position="19"/>
    </location>
</feature>
<gene>
    <name evidence="2" type="ORF">NDU88_001649</name>
</gene>
<evidence type="ECO:0000256" key="1">
    <source>
        <dbReference type="SAM" id="MobiDB-lite"/>
    </source>
</evidence>